<reference evidence="1" key="1">
    <citation type="journal article" date="2015" name="Nature">
        <title>Complex archaea that bridge the gap between prokaryotes and eukaryotes.</title>
        <authorList>
            <person name="Spang A."/>
            <person name="Saw J.H."/>
            <person name="Jorgensen S.L."/>
            <person name="Zaremba-Niedzwiedzka K."/>
            <person name="Martijn J."/>
            <person name="Lind A.E."/>
            <person name="van Eijk R."/>
            <person name="Schleper C."/>
            <person name="Guy L."/>
            <person name="Ettema T.J."/>
        </authorList>
    </citation>
    <scope>NUCLEOTIDE SEQUENCE</scope>
</reference>
<evidence type="ECO:0000313" key="1">
    <source>
        <dbReference type="EMBL" id="KKN67923.1"/>
    </source>
</evidence>
<protein>
    <submittedName>
        <fullName evidence="1">Uncharacterized protein</fullName>
    </submittedName>
</protein>
<proteinExistence type="predicted"/>
<comment type="caution">
    <text evidence="1">The sequence shown here is derived from an EMBL/GenBank/DDBJ whole genome shotgun (WGS) entry which is preliminary data.</text>
</comment>
<organism evidence="1">
    <name type="scientific">marine sediment metagenome</name>
    <dbReference type="NCBI Taxonomy" id="412755"/>
    <lineage>
        <taxon>unclassified sequences</taxon>
        <taxon>metagenomes</taxon>
        <taxon>ecological metagenomes</taxon>
    </lineage>
</organism>
<name>A0A0F9VQ85_9ZZZZ</name>
<sequence>MLTCGKPGKQEMIPLKEKRLSIDLDIEIFSRIKSIAALKNQTLKVMIARWLYDRLRTEESYLKPPRGE</sequence>
<gene>
    <name evidence="1" type="ORF">LCGC14_0457100</name>
</gene>
<dbReference type="EMBL" id="LAZR01000463">
    <property type="protein sequence ID" value="KKN67923.1"/>
    <property type="molecule type" value="Genomic_DNA"/>
</dbReference>
<dbReference type="AlphaFoldDB" id="A0A0F9VQ85"/>
<accession>A0A0F9VQ85</accession>